<proteinExistence type="predicted"/>
<organism evidence="1 2">
    <name type="scientific">Cupriavidus oxalaticus</name>
    <dbReference type="NCBI Taxonomy" id="96344"/>
    <lineage>
        <taxon>Bacteria</taxon>
        <taxon>Pseudomonadati</taxon>
        <taxon>Pseudomonadota</taxon>
        <taxon>Betaproteobacteria</taxon>
        <taxon>Burkholderiales</taxon>
        <taxon>Burkholderiaceae</taxon>
        <taxon>Cupriavidus</taxon>
    </lineage>
</organism>
<reference evidence="1 2" key="1">
    <citation type="submission" date="2019-03" db="EMBL/GenBank/DDBJ databases">
        <title>Efficiently degradation of phenoxyalkanoic acid herbicides by Cupriavidus oxalaticus strain X32.</title>
        <authorList>
            <person name="Sheng X."/>
        </authorList>
    </citation>
    <scope>NUCLEOTIDE SEQUENCE [LARGE SCALE GENOMIC DNA]</scope>
    <source>
        <strain evidence="1 2">X32</strain>
        <plasmid evidence="1 2">unnamed1</plasmid>
    </source>
</reference>
<evidence type="ECO:0000313" key="1">
    <source>
        <dbReference type="EMBL" id="QBY55542.1"/>
    </source>
</evidence>
<dbReference type="KEGG" id="cox:E0W60_31520"/>
<sequence length="122" mass="12894">MTNPKQFVLSRFLGASVRRHGDHYLLEGVPGLVMSGFEEAAVWADAAKDLSDPVFEAQRTRNVLDKVMAAFAALGGQMTPMMALSQRLEQAGYSAAEAASAIEVAIASGALVLTAMGALQRP</sequence>
<dbReference type="AlphaFoldDB" id="A0A4V1BZJ5"/>
<dbReference type="Proteomes" id="UP000295294">
    <property type="component" value="Plasmid unnamed1"/>
</dbReference>
<keyword evidence="1" id="KW-0614">Plasmid</keyword>
<gene>
    <name evidence="1" type="ORF">E0W60_31520</name>
</gene>
<name>A0A4V1BZJ5_9BURK</name>
<protein>
    <submittedName>
        <fullName evidence="1">Uncharacterized protein</fullName>
    </submittedName>
</protein>
<evidence type="ECO:0000313" key="2">
    <source>
        <dbReference type="Proteomes" id="UP000295294"/>
    </source>
</evidence>
<dbReference type="EMBL" id="CP038636">
    <property type="protein sequence ID" value="QBY55542.1"/>
    <property type="molecule type" value="Genomic_DNA"/>
</dbReference>
<accession>A0A4V1BZJ5</accession>
<geneLocation type="plasmid" evidence="1">
    <name>unnamed1</name>
</geneLocation>
<dbReference type="RefSeq" id="WP_135706781.1">
    <property type="nucleotide sequence ID" value="NZ_CP038636.1"/>
</dbReference>